<dbReference type="Pfam" id="PF12802">
    <property type="entry name" value="MarR_2"/>
    <property type="match status" value="1"/>
</dbReference>
<organism evidence="6 7">
    <name type="scientific">Streptomyces bacillaris</name>
    <dbReference type="NCBI Taxonomy" id="68179"/>
    <lineage>
        <taxon>Bacteria</taxon>
        <taxon>Bacillati</taxon>
        <taxon>Actinomycetota</taxon>
        <taxon>Actinomycetes</taxon>
        <taxon>Kitasatosporales</taxon>
        <taxon>Streptomycetaceae</taxon>
        <taxon>Streptomyces</taxon>
    </lineage>
</organism>
<evidence type="ECO:0000259" key="4">
    <source>
        <dbReference type="PROSITE" id="PS50995"/>
    </source>
</evidence>
<dbReference type="InterPro" id="IPR036390">
    <property type="entry name" value="WH_DNA-bd_sf"/>
</dbReference>
<dbReference type="SMART" id="SM00347">
    <property type="entry name" value="HTH_MARR"/>
    <property type="match status" value="1"/>
</dbReference>
<gene>
    <name evidence="6" type="ORF">ACFWR3_28300</name>
</gene>
<sequence length="325" mass="36026">MAEMAEFDRVRRFNRTVTRRVGALHDHYLGRDRPIGQARLLWEIGDDGQDVRKLRERLGLDSGYVSRLLRALEADGLVTVEPLPRDRRARTARLTEAGRAERAALDGRSDELAASLLAPLNTAQRARLVAAMAEVDRLLTAATVTLDTIDPDHPDARSCLLAYYSELQERFDTGFDPARSLLPDTDELRLPRGLFLVARLHGEAVGCAGLKLPVGAPAEIKRMWIAPHARGLGLGRRFLAELEALAATHGCEALRLDTNKALDSAIGLYRSAGFQEVPAFNDEPYAHLWFEKRIPKPDSRRKPTSQGWTRGRAARPVSRRAGGCS</sequence>
<dbReference type="Gene3D" id="1.10.10.10">
    <property type="entry name" value="Winged helix-like DNA-binding domain superfamily/Winged helix DNA-binding domain"/>
    <property type="match status" value="1"/>
</dbReference>
<evidence type="ECO:0000256" key="2">
    <source>
        <dbReference type="ARBA" id="ARBA00023315"/>
    </source>
</evidence>
<evidence type="ECO:0000256" key="3">
    <source>
        <dbReference type="SAM" id="MobiDB-lite"/>
    </source>
</evidence>
<feature type="region of interest" description="Disordered" evidence="3">
    <location>
        <begin position="296"/>
        <end position="325"/>
    </location>
</feature>
<dbReference type="EC" id="2.3.1.-" evidence="6"/>
<keyword evidence="1 6" id="KW-0808">Transferase</keyword>
<dbReference type="EMBL" id="JBHXPM010000033">
    <property type="protein sequence ID" value="MFD3959964.1"/>
    <property type="molecule type" value="Genomic_DNA"/>
</dbReference>
<keyword evidence="7" id="KW-1185">Reference proteome</keyword>
<dbReference type="PANTHER" id="PTHR43877">
    <property type="entry name" value="AMINOALKYLPHOSPHONATE N-ACETYLTRANSFERASE-RELATED-RELATED"/>
    <property type="match status" value="1"/>
</dbReference>
<evidence type="ECO:0000313" key="6">
    <source>
        <dbReference type="EMBL" id="MFD3959964.1"/>
    </source>
</evidence>
<dbReference type="PROSITE" id="PS50995">
    <property type="entry name" value="HTH_MARR_2"/>
    <property type="match status" value="1"/>
</dbReference>
<proteinExistence type="predicted"/>
<dbReference type="SUPFAM" id="SSF46785">
    <property type="entry name" value="Winged helix' DNA-binding domain"/>
    <property type="match status" value="1"/>
</dbReference>
<dbReference type="PANTHER" id="PTHR43877:SF2">
    <property type="entry name" value="AMINOALKYLPHOSPHONATE N-ACETYLTRANSFERASE-RELATED"/>
    <property type="match status" value="1"/>
</dbReference>
<accession>A0ABW6E1S9</accession>
<evidence type="ECO:0000256" key="1">
    <source>
        <dbReference type="ARBA" id="ARBA00022679"/>
    </source>
</evidence>
<dbReference type="Pfam" id="PF00583">
    <property type="entry name" value="Acetyltransf_1"/>
    <property type="match status" value="1"/>
</dbReference>
<dbReference type="PROSITE" id="PS51186">
    <property type="entry name" value="GNAT"/>
    <property type="match status" value="1"/>
</dbReference>
<dbReference type="Proteomes" id="UP001598300">
    <property type="component" value="Unassembled WGS sequence"/>
</dbReference>
<dbReference type="InterPro" id="IPR016181">
    <property type="entry name" value="Acyl_CoA_acyltransferase"/>
</dbReference>
<evidence type="ECO:0000313" key="7">
    <source>
        <dbReference type="Proteomes" id="UP001598300"/>
    </source>
</evidence>
<keyword evidence="2 6" id="KW-0012">Acyltransferase</keyword>
<evidence type="ECO:0000259" key="5">
    <source>
        <dbReference type="PROSITE" id="PS51186"/>
    </source>
</evidence>
<dbReference type="GO" id="GO:0016746">
    <property type="term" value="F:acyltransferase activity"/>
    <property type="evidence" value="ECO:0007669"/>
    <property type="project" value="UniProtKB-KW"/>
</dbReference>
<dbReference type="SUPFAM" id="SSF55729">
    <property type="entry name" value="Acyl-CoA N-acyltransferases (Nat)"/>
    <property type="match status" value="1"/>
</dbReference>
<dbReference type="InterPro" id="IPR000835">
    <property type="entry name" value="HTH_MarR-typ"/>
</dbReference>
<dbReference type="InterPro" id="IPR050832">
    <property type="entry name" value="Bact_Acetyltransf"/>
</dbReference>
<feature type="domain" description="N-acetyltransferase" evidence="5">
    <location>
        <begin position="144"/>
        <end position="295"/>
    </location>
</feature>
<name>A0ABW6E1S9_9ACTN</name>
<dbReference type="InterPro" id="IPR000182">
    <property type="entry name" value="GNAT_dom"/>
</dbReference>
<reference evidence="6 7" key="1">
    <citation type="submission" date="2024-09" db="EMBL/GenBank/DDBJ databases">
        <title>The Natural Products Discovery Center: Release of the First 8490 Sequenced Strains for Exploring Actinobacteria Biosynthetic Diversity.</title>
        <authorList>
            <person name="Kalkreuter E."/>
            <person name="Kautsar S.A."/>
            <person name="Yang D."/>
            <person name="Bader C.D."/>
            <person name="Teijaro C.N."/>
            <person name="Fluegel L."/>
            <person name="Davis C.M."/>
            <person name="Simpson J.R."/>
            <person name="Lauterbach L."/>
            <person name="Steele A.D."/>
            <person name="Gui C."/>
            <person name="Meng S."/>
            <person name="Li G."/>
            <person name="Viehrig K."/>
            <person name="Ye F."/>
            <person name="Su P."/>
            <person name="Kiefer A.F."/>
            <person name="Nichols A."/>
            <person name="Cepeda A.J."/>
            <person name="Yan W."/>
            <person name="Fan B."/>
            <person name="Jiang Y."/>
            <person name="Adhikari A."/>
            <person name="Zheng C.-J."/>
            <person name="Schuster L."/>
            <person name="Cowan T.M."/>
            <person name="Smanski M.J."/>
            <person name="Chevrette M.G."/>
            <person name="De Carvalho L.P.S."/>
            <person name="Shen B."/>
        </authorList>
    </citation>
    <scope>NUCLEOTIDE SEQUENCE [LARGE SCALE GENOMIC DNA]</scope>
    <source>
        <strain evidence="6 7">NPDC058584</strain>
    </source>
</reference>
<protein>
    <submittedName>
        <fullName evidence="6">GNAT family N-acetyltransferase</fullName>
        <ecNumber evidence="6">2.3.1.-</ecNumber>
    </submittedName>
</protein>
<dbReference type="Gene3D" id="3.40.630.30">
    <property type="match status" value="1"/>
</dbReference>
<dbReference type="CDD" id="cd04301">
    <property type="entry name" value="NAT_SF"/>
    <property type="match status" value="1"/>
</dbReference>
<dbReference type="RefSeq" id="WP_244210145.1">
    <property type="nucleotide sequence ID" value="NZ_JBHVRE010000002.1"/>
</dbReference>
<comment type="caution">
    <text evidence="6">The sequence shown here is derived from an EMBL/GenBank/DDBJ whole genome shotgun (WGS) entry which is preliminary data.</text>
</comment>
<dbReference type="InterPro" id="IPR036388">
    <property type="entry name" value="WH-like_DNA-bd_sf"/>
</dbReference>
<feature type="domain" description="HTH marR-type" evidence="4">
    <location>
        <begin position="1"/>
        <end position="137"/>
    </location>
</feature>